<comment type="caution">
    <text evidence="9">The sequence shown here is derived from an EMBL/GenBank/DDBJ whole genome shotgun (WGS) entry which is preliminary data.</text>
</comment>
<keyword evidence="3 8" id="KW-0479">Metal-binding</keyword>
<evidence type="ECO:0000256" key="6">
    <source>
        <dbReference type="ARBA" id="ARBA00023014"/>
    </source>
</evidence>
<dbReference type="AlphaFoldDB" id="A0A919DRQ1"/>
<protein>
    <recommendedName>
        <fullName evidence="8">Ferredoxin</fullName>
    </recommendedName>
</protein>
<accession>A0A919DRQ1</accession>
<dbReference type="SUPFAM" id="SSF54862">
    <property type="entry name" value="4Fe-4S ferredoxins"/>
    <property type="match status" value="1"/>
</dbReference>
<name>A0A919DRQ1_9ACTN</name>
<keyword evidence="2 8" id="KW-0813">Transport</keyword>
<dbReference type="Gene3D" id="3.30.70.20">
    <property type="match status" value="1"/>
</dbReference>
<dbReference type="InterPro" id="IPR051269">
    <property type="entry name" value="Fe-S_cluster_ET"/>
</dbReference>
<evidence type="ECO:0000256" key="8">
    <source>
        <dbReference type="RuleBase" id="RU368020"/>
    </source>
</evidence>
<dbReference type="PRINTS" id="PR00352">
    <property type="entry name" value="3FE4SFRDOXIN"/>
</dbReference>
<keyword evidence="6 8" id="KW-0411">Iron-sulfur</keyword>
<dbReference type="Pfam" id="PF13459">
    <property type="entry name" value="Fer4_15"/>
    <property type="match status" value="1"/>
</dbReference>
<dbReference type="InterPro" id="IPR001080">
    <property type="entry name" value="3Fe4S_ferredoxin"/>
</dbReference>
<gene>
    <name evidence="9" type="ORF">GCM10014715_33180</name>
</gene>
<dbReference type="PANTHER" id="PTHR36923:SF3">
    <property type="entry name" value="FERREDOXIN"/>
    <property type="match status" value="1"/>
</dbReference>
<evidence type="ECO:0000256" key="3">
    <source>
        <dbReference type="ARBA" id="ARBA00022723"/>
    </source>
</evidence>
<proteinExistence type="predicted"/>
<evidence type="ECO:0000313" key="10">
    <source>
        <dbReference type="Proteomes" id="UP000641386"/>
    </source>
</evidence>
<evidence type="ECO:0000256" key="7">
    <source>
        <dbReference type="ARBA" id="ARBA00023291"/>
    </source>
</evidence>
<evidence type="ECO:0000313" key="9">
    <source>
        <dbReference type="EMBL" id="GHE75600.1"/>
    </source>
</evidence>
<keyword evidence="7" id="KW-0003">3Fe-4S</keyword>
<dbReference type="Proteomes" id="UP000641386">
    <property type="component" value="Unassembled WGS sequence"/>
</dbReference>
<dbReference type="EMBL" id="BNBC01000013">
    <property type="protein sequence ID" value="GHE75600.1"/>
    <property type="molecule type" value="Genomic_DNA"/>
</dbReference>
<reference evidence="9" key="1">
    <citation type="journal article" date="2014" name="Int. J. Syst. Evol. Microbiol.">
        <title>Complete genome sequence of Corynebacterium casei LMG S-19264T (=DSM 44701T), isolated from a smear-ripened cheese.</title>
        <authorList>
            <consortium name="US DOE Joint Genome Institute (JGI-PGF)"/>
            <person name="Walter F."/>
            <person name="Albersmeier A."/>
            <person name="Kalinowski J."/>
            <person name="Ruckert C."/>
        </authorList>
    </citation>
    <scope>NUCLEOTIDE SEQUENCE</scope>
    <source>
        <strain evidence="9">JCM 3302</strain>
    </source>
</reference>
<dbReference type="GO" id="GO:0051538">
    <property type="term" value="F:3 iron, 4 sulfur cluster binding"/>
    <property type="evidence" value="ECO:0007669"/>
    <property type="project" value="UniProtKB-KW"/>
</dbReference>
<dbReference type="GO" id="GO:0009055">
    <property type="term" value="F:electron transfer activity"/>
    <property type="evidence" value="ECO:0007669"/>
    <property type="project" value="UniProtKB-UniRule"/>
</dbReference>
<dbReference type="GO" id="GO:0005506">
    <property type="term" value="F:iron ion binding"/>
    <property type="evidence" value="ECO:0007669"/>
    <property type="project" value="UniProtKB-UniRule"/>
</dbReference>
<reference evidence="9" key="2">
    <citation type="submission" date="2020-09" db="EMBL/GenBank/DDBJ databases">
        <authorList>
            <person name="Sun Q."/>
            <person name="Ohkuma M."/>
        </authorList>
    </citation>
    <scope>NUCLEOTIDE SEQUENCE</scope>
    <source>
        <strain evidence="9">JCM 3302</strain>
    </source>
</reference>
<keyword evidence="4 8" id="KW-0249">Electron transport</keyword>
<evidence type="ECO:0000256" key="5">
    <source>
        <dbReference type="ARBA" id="ARBA00023004"/>
    </source>
</evidence>
<dbReference type="PANTHER" id="PTHR36923">
    <property type="entry name" value="FERREDOXIN"/>
    <property type="match status" value="1"/>
</dbReference>
<sequence length="97" mass="10393">MDRAQTAAELAGTAARAGSGFLMRLVVDLNRCQGFAQCVFLAPDVFSLHGEEALLFSPRFDEAQKDRVEKAAAACPVQAILVDYSDEPTKGVQPHVG</sequence>
<keyword evidence="10" id="KW-1185">Reference proteome</keyword>
<evidence type="ECO:0000256" key="4">
    <source>
        <dbReference type="ARBA" id="ARBA00022982"/>
    </source>
</evidence>
<organism evidence="9 10">
    <name type="scientific">Streptomyces spiralis</name>
    <dbReference type="NCBI Taxonomy" id="66376"/>
    <lineage>
        <taxon>Bacteria</taxon>
        <taxon>Bacillati</taxon>
        <taxon>Actinomycetota</taxon>
        <taxon>Actinomycetes</taxon>
        <taxon>Kitasatosporales</taxon>
        <taxon>Streptomycetaceae</taxon>
        <taxon>Streptomyces</taxon>
    </lineage>
</organism>
<comment type="function">
    <text evidence="8">Ferredoxins are iron-sulfur proteins that transfer electrons in a wide variety of metabolic reactions.</text>
</comment>
<evidence type="ECO:0000256" key="2">
    <source>
        <dbReference type="ARBA" id="ARBA00022448"/>
    </source>
</evidence>
<comment type="cofactor">
    <cofactor evidence="1">
        <name>[3Fe-4S] cluster</name>
        <dbReference type="ChEBI" id="CHEBI:21137"/>
    </cofactor>
</comment>
<evidence type="ECO:0000256" key="1">
    <source>
        <dbReference type="ARBA" id="ARBA00001927"/>
    </source>
</evidence>
<keyword evidence="5 8" id="KW-0408">Iron</keyword>